<keyword evidence="1 4" id="KW-0808">Transferase</keyword>
<dbReference type="PROSITE" id="PS51186">
    <property type="entry name" value="GNAT"/>
    <property type="match status" value="1"/>
</dbReference>
<keyword evidence="2" id="KW-0012">Acyltransferase</keyword>
<evidence type="ECO:0000256" key="1">
    <source>
        <dbReference type="ARBA" id="ARBA00022679"/>
    </source>
</evidence>
<keyword evidence="5" id="KW-1185">Reference proteome</keyword>
<evidence type="ECO:0000259" key="3">
    <source>
        <dbReference type="PROSITE" id="PS51186"/>
    </source>
</evidence>
<evidence type="ECO:0000313" key="4">
    <source>
        <dbReference type="EMBL" id="SOD91216.1"/>
    </source>
</evidence>
<gene>
    <name evidence="4" type="ORF">SAMN05421508_101861</name>
</gene>
<proteinExistence type="predicted"/>
<evidence type="ECO:0000256" key="2">
    <source>
        <dbReference type="ARBA" id="ARBA00023315"/>
    </source>
</evidence>
<dbReference type="Proteomes" id="UP000219621">
    <property type="component" value="Unassembled WGS sequence"/>
</dbReference>
<dbReference type="OrthoDB" id="118465at2"/>
<feature type="domain" description="N-acetyltransferase" evidence="3">
    <location>
        <begin position="6"/>
        <end position="177"/>
    </location>
</feature>
<evidence type="ECO:0000313" key="5">
    <source>
        <dbReference type="Proteomes" id="UP000219621"/>
    </source>
</evidence>
<dbReference type="PANTHER" id="PTHR43877">
    <property type="entry name" value="AMINOALKYLPHOSPHONATE N-ACETYLTRANSFERASE-RELATED-RELATED"/>
    <property type="match status" value="1"/>
</dbReference>
<accession>A0A286G7M8</accession>
<dbReference type="Gene3D" id="3.40.630.30">
    <property type="match status" value="1"/>
</dbReference>
<dbReference type="Pfam" id="PF00583">
    <property type="entry name" value="Acetyltransf_1"/>
    <property type="match status" value="1"/>
</dbReference>
<protein>
    <submittedName>
        <fullName evidence="4">Acetyltransferase, GNAT family</fullName>
    </submittedName>
</protein>
<dbReference type="GO" id="GO:0016747">
    <property type="term" value="F:acyltransferase activity, transferring groups other than amino-acyl groups"/>
    <property type="evidence" value="ECO:0007669"/>
    <property type="project" value="InterPro"/>
</dbReference>
<dbReference type="SUPFAM" id="SSF55729">
    <property type="entry name" value="Acyl-CoA N-acyltransferases (Nat)"/>
    <property type="match status" value="1"/>
</dbReference>
<dbReference type="AlphaFoldDB" id="A0A286G7M8"/>
<dbReference type="EMBL" id="OCNJ01000001">
    <property type="protein sequence ID" value="SOD91216.1"/>
    <property type="molecule type" value="Genomic_DNA"/>
</dbReference>
<dbReference type="InterPro" id="IPR000182">
    <property type="entry name" value="GNAT_dom"/>
</dbReference>
<name>A0A286G7M8_9PROT</name>
<sequence length="196" mass="20825">MHPDAVTLRRARPDDIKALRTLQTLSLLCLGTSHYAPEQIAAFITHVGTMDDHLVEDGGCLIAEIDGRMAGCGGWSLRTPGYAAVMGGAQAPARRETPVVRSVFVHPGAARRGVGRRIMAAVEAEMLAAGHDRAVLTATLPGVAFYTALGWRPMRAVRLALPGGHAFRGLDMAKLLRRPQAGHRADEPAVPLLASA</sequence>
<dbReference type="InterPro" id="IPR050832">
    <property type="entry name" value="Bact_Acetyltransf"/>
</dbReference>
<dbReference type="InterPro" id="IPR016181">
    <property type="entry name" value="Acyl_CoA_acyltransferase"/>
</dbReference>
<dbReference type="CDD" id="cd04301">
    <property type="entry name" value="NAT_SF"/>
    <property type="match status" value="1"/>
</dbReference>
<dbReference type="RefSeq" id="WP_097277712.1">
    <property type="nucleotide sequence ID" value="NZ_OCNJ01000001.1"/>
</dbReference>
<reference evidence="4 5" key="1">
    <citation type="submission" date="2017-09" db="EMBL/GenBank/DDBJ databases">
        <authorList>
            <person name="Ehlers B."/>
            <person name="Leendertz F.H."/>
        </authorList>
    </citation>
    <scope>NUCLEOTIDE SEQUENCE [LARGE SCALE GENOMIC DNA]</scope>
    <source>
        <strain evidence="4 5">USBA 140</strain>
    </source>
</reference>
<organism evidence="4 5">
    <name type="scientific">Caenispirillum bisanense</name>
    <dbReference type="NCBI Taxonomy" id="414052"/>
    <lineage>
        <taxon>Bacteria</taxon>
        <taxon>Pseudomonadati</taxon>
        <taxon>Pseudomonadota</taxon>
        <taxon>Alphaproteobacteria</taxon>
        <taxon>Rhodospirillales</taxon>
        <taxon>Novispirillaceae</taxon>
        <taxon>Caenispirillum</taxon>
    </lineage>
</organism>
<dbReference type="PANTHER" id="PTHR43877:SF1">
    <property type="entry name" value="ACETYLTRANSFERASE"/>
    <property type="match status" value="1"/>
</dbReference>